<keyword evidence="8" id="KW-0862">Zinc</keyword>
<evidence type="ECO:0000256" key="9">
    <source>
        <dbReference type="ARBA" id="ARBA00022906"/>
    </source>
</evidence>
<evidence type="ECO:0000256" key="5">
    <source>
        <dbReference type="ARBA" id="ARBA00022723"/>
    </source>
</evidence>
<evidence type="ECO:0000256" key="8">
    <source>
        <dbReference type="ARBA" id="ARBA00022833"/>
    </source>
</evidence>
<evidence type="ECO:0000256" key="1">
    <source>
        <dbReference type="ARBA" id="ARBA00004418"/>
    </source>
</evidence>
<evidence type="ECO:0000256" key="12">
    <source>
        <dbReference type="SAM" id="MobiDB-lite"/>
    </source>
</evidence>
<dbReference type="RefSeq" id="WP_219201011.1">
    <property type="nucleotide sequence ID" value="NZ_JAHWQX010000002.1"/>
</dbReference>
<dbReference type="InterPro" id="IPR050492">
    <property type="entry name" value="Bact_metal-bind_prot9"/>
</dbReference>
<keyword evidence="9" id="KW-0864">Zinc transport</keyword>
<dbReference type="Pfam" id="PF01297">
    <property type="entry name" value="ZnuA"/>
    <property type="match status" value="1"/>
</dbReference>
<proteinExistence type="inferred from homology"/>
<accession>A0ABS6WM83</accession>
<comment type="subcellular location">
    <subcellularLocation>
        <location evidence="1">Periplasm</location>
    </subcellularLocation>
</comment>
<comment type="similarity">
    <text evidence="2">Belongs to the bacterial solute-binding protein 9 family.</text>
</comment>
<keyword evidence="5" id="KW-0479">Metal-binding</keyword>
<evidence type="ECO:0000256" key="3">
    <source>
        <dbReference type="ARBA" id="ARBA00015915"/>
    </source>
</evidence>
<evidence type="ECO:0000256" key="6">
    <source>
        <dbReference type="ARBA" id="ARBA00022729"/>
    </source>
</evidence>
<dbReference type="EMBL" id="JAHWQX010000002">
    <property type="protein sequence ID" value="MBW3097069.1"/>
    <property type="molecule type" value="Genomic_DNA"/>
</dbReference>
<comment type="caution">
    <text evidence="14">The sequence shown here is derived from an EMBL/GenBank/DDBJ whole genome shotgun (WGS) entry which is preliminary data.</text>
</comment>
<keyword evidence="6 13" id="KW-0732">Signal</keyword>
<gene>
    <name evidence="14" type="ORF">KY465_07235</name>
</gene>
<protein>
    <recommendedName>
        <fullName evidence="3">High-affinity zinc uptake system protein ZnuA</fullName>
    </recommendedName>
</protein>
<evidence type="ECO:0000313" key="14">
    <source>
        <dbReference type="EMBL" id="MBW3097069.1"/>
    </source>
</evidence>
<evidence type="ECO:0000256" key="2">
    <source>
        <dbReference type="ARBA" id="ARBA00011028"/>
    </source>
</evidence>
<evidence type="ECO:0000256" key="13">
    <source>
        <dbReference type="SAM" id="SignalP"/>
    </source>
</evidence>
<dbReference type="InterPro" id="IPR035520">
    <property type="entry name" value="ZnuA"/>
</dbReference>
<dbReference type="InterPro" id="IPR006127">
    <property type="entry name" value="ZnuA-like"/>
</dbReference>
<evidence type="ECO:0000313" key="15">
    <source>
        <dbReference type="Proteomes" id="UP001430804"/>
    </source>
</evidence>
<dbReference type="Proteomes" id="UP001430804">
    <property type="component" value="Unassembled WGS sequence"/>
</dbReference>
<keyword evidence="7" id="KW-0574">Periplasm</keyword>
<name>A0ABS6WM83_9HYPH</name>
<evidence type="ECO:0000256" key="11">
    <source>
        <dbReference type="ARBA" id="ARBA00023157"/>
    </source>
</evidence>
<feature type="region of interest" description="Disordered" evidence="12">
    <location>
        <begin position="138"/>
        <end position="196"/>
    </location>
</feature>
<sequence length="362" mass="38367">MRHSIRSSSTPVHKNLLAASAAALVLLSAVFAGGSALAAPRVVATIKPLHSLVAAVMDGVAVPDLLIDGGGSPHGYQLKPSQAAALQDADLVVWIGPELEGFMVKALGTIATNAEALAMRDVEGVILRAPRAGGAFEQHRDAHDDATGHTDDDHGSDDDDHRYATSHAEEHAGHEGDEDDGHAHDDDHADAIDPHLWLDPENGRELLEAVAVALAKLDPDNRATYQANAETQSERLAEISADIGSKLRPLEGQPYIVFHDAYHYFEARFGLTTAGAITINPELKPGAERIAEIRDLIQRSDTVCVFSEPQFAPGVIELVTEGTGARRGVIDPLGATLSPGPEMYGALLEDMAATMETCLSDS</sequence>
<keyword evidence="4" id="KW-0813">Transport</keyword>
<evidence type="ECO:0000256" key="4">
    <source>
        <dbReference type="ARBA" id="ARBA00022448"/>
    </source>
</evidence>
<evidence type="ECO:0000256" key="10">
    <source>
        <dbReference type="ARBA" id="ARBA00023065"/>
    </source>
</evidence>
<evidence type="ECO:0000256" key="7">
    <source>
        <dbReference type="ARBA" id="ARBA00022764"/>
    </source>
</evidence>
<keyword evidence="15" id="KW-1185">Reference proteome</keyword>
<feature type="signal peptide" evidence="13">
    <location>
        <begin position="1"/>
        <end position="38"/>
    </location>
</feature>
<organism evidence="14 15">
    <name type="scientific">Pseudohoeflea coraliihabitans</name>
    <dbReference type="NCBI Taxonomy" id="2860393"/>
    <lineage>
        <taxon>Bacteria</taxon>
        <taxon>Pseudomonadati</taxon>
        <taxon>Pseudomonadota</taxon>
        <taxon>Alphaproteobacteria</taxon>
        <taxon>Hyphomicrobiales</taxon>
        <taxon>Rhizobiaceae</taxon>
        <taxon>Pseudohoeflea</taxon>
    </lineage>
</organism>
<keyword evidence="11" id="KW-1015">Disulfide bond</keyword>
<feature type="chain" id="PRO_5047173412" description="High-affinity zinc uptake system protein ZnuA" evidence="13">
    <location>
        <begin position="39"/>
        <end position="362"/>
    </location>
</feature>
<dbReference type="CDD" id="cd01019">
    <property type="entry name" value="ZnuA"/>
    <property type="match status" value="1"/>
</dbReference>
<dbReference type="PANTHER" id="PTHR42953">
    <property type="entry name" value="HIGH-AFFINITY ZINC UPTAKE SYSTEM PROTEIN ZNUA-RELATED"/>
    <property type="match status" value="1"/>
</dbReference>
<keyword evidence="10" id="KW-0406">Ion transport</keyword>
<dbReference type="PANTHER" id="PTHR42953:SF3">
    <property type="entry name" value="HIGH-AFFINITY ZINC UPTAKE SYSTEM PROTEIN ZNUA"/>
    <property type="match status" value="1"/>
</dbReference>
<reference evidence="14" key="1">
    <citation type="submission" date="2021-07" db="EMBL/GenBank/DDBJ databases">
        <title>Pseudohoeflea marina sp. nov. a polyhydroxyalcanoate-producing bacterium.</title>
        <authorList>
            <person name="Zheng W."/>
            <person name="Yu S."/>
            <person name="Huang Y."/>
        </authorList>
    </citation>
    <scope>NUCLEOTIDE SEQUENCE</scope>
    <source>
        <strain evidence="14">DP4N28-3</strain>
    </source>
</reference>